<dbReference type="RefSeq" id="XP_033523576.1">
    <property type="nucleotide sequence ID" value="XM_033665035.1"/>
</dbReference>
<dbReference type="GeneID" id="54405467"/>
<proteinExistence type="predicted"/>
<accession>A0A6A6AE53</accession>
<dbReference type="SMART" id="SM00220">
    <property type="entry name" value="S_TKc"/>
    <property type="match status" value="1"/>
</dbReference>
<protein>
    <submittedName>
        <fullName evidence="2">Kinase domain-containing protein</fullName>
    </submittedName>
</protein>
<dbReference type="PROSITE" id="PS50011">
    <property type="entry name" value="PROTEIN_KINASE_DOM"/>
    <property type="match status" value="1"/>
</dbReference>
<dbReference type="PROSITE" id="PS00108">
    <property type="entry name" value="PROTEIN_KINASE_ST"/>
    <property type="match status" value="1"/>
</dbReference>
<dbReference type="GO" id="GO:0005634">
    <property type="term" value="C:nucleus"/>
    <property type="evidence" value="ECO:0007669"/>
    <property type="project" value="TreeGrafter"/>
</dbReference>
<reference evidence="2" key="1">
    <citation type="journal article" date="2020" name="Stud. Mycol.">
        <title>101 Dothideomycetes genomes: a test case for predicting lifestyles and emergence of pathogens.</title>
        <authorList>
            <person name="Haridas S."/>
            <person name="Albert R."/>
            <person name="Binder M."/>
            <person name="Bloem J."/>
            <person name="Labutti K."/>
            <person name="Salamov A."/>
            <person name="Andreopoulos B."/>
            <person name="Baker S."/>
            <person name="Barry K."/>
            <person name="Bills G."/>
            <person name="Bluhm B."/>
            <person name="Cannon C."/>
            <person name="Castanera R."/>
            <person name="Culley D."/>
            <person name="Daum C."/>
            <person name="Ezra D."/>
            <person name="Gonzalez J."/>
            <person name="Henrissat B."/>
            <person name="Kuo A."/>
            <person name="Liang C."/>
            <person name="Lipzen A."/>
            <person name="Lutzoni F."/>
            <person name="Magnuson J."/>
            <person name="Mondo S."/>
            <person name="Nolan M."/>
            <person name="Ohm R."/>
            <person name="Pangilinan J."/>
            <person name="Park H.-J."/>
            <person name="Ramirez L."/>
            <person name="Alfaro M."/>
            <person name="Sun H."/>
            <person name="Tritt A."/>
            <person name="Yoshinaga Y."/>
            <person name="Zwiers L.-H."/>
            <person name="Turgeon B."/>
            <person name="Goodwin S."/>
            <person name="Spatafora J."/>
            <person name="Crous P."/>
            <person name="Grigoriev I."/>
        </authorList>
    </citation>
    <scope>NUCLEOTIDE SEQUENCE</scope>
    <source>
        <strain evidence="2">CBS 119687</strain>
    </source>
</reference>
<dbReference type="PANTHER" id="PTHR44167">
    <property type="entry name" value="OVARIAN-SPECIFIC SERINE/THREONINE-PROTEIN KINASE LOK-RELATED"/>
    <property type="match status" value="1"/>
</dbReference>
<dbReference type="SUPFAM" id="SSF56112">
    <property type="entry name" value="Protein kinase-like (PK-like)"/>
    <property type="match status" value="1"/>
</dbReference>
<dbReference type="PANTHER" id="PTHR44167:SF24">
    <property type="entry name" value="SERINE_THREONINE-PROTEIN KINASE CHK2"/>
    <property type="match status" value="1"/>
</dbReference>
<name>A0A6A6AE53_9PLEO</name>
<feature type="domain" description="Protein kinase" evidence="1">
    <location>
        <begin position="9"/>
        <end position="323"/>
    </location>
</feature>
<dbReference type="Pfam" id="PF00069">
    <property type="entry name" value="Pkinase"/>
    <property type="match status" value="1"/>
</dbReference>
<dbReference type="Proteomes" id="UP000799771">
    <property type="component" value="Unassembled WGS sequence"/>
</dbReference>
<dbReference type="AlphaFoldDB" id="A0A6A6AE53"/>
<organism evidence="2 3">
    <name type="scientific">Dothidotthia symphoricarpi CBS 119687</name>
    <dbReference type="NCBI Taxonomy" id="1392245"/>
    <lineage>
        <taxon>Eukaryota</taxon>
        <taxon>Fungi</taxon>
        <taxon>Dikarya</taxon>
        <taxon>Ascomycota</taxon>
        <taxon>Pezizomycotina</taxon>
        <taxon>Dothideomycetes</taxon>
        <taxon>Pleosporomycetidae</taxon>
        <taxon>Pleosporales</taxon>
        <taxon>Dothidotthiaceae</taxon>
        <taxon>Dothidotthia</taxon>
    </lineage>
</organism>
<dbReference type="InterPro" id="IPR011009">
    <property type="entry name" value="Kinase-like_dom_sf"/>
</dbReference>
<keyword evidence="3" id="KW-1185">Reference proteome</keyword>
<evidence type="ECO:0000259" key="1">
    <source>
        <dbReference type="PROSITE" id="PS50011"/>
    </source>
</evidence>
<evidence type="ECO:0000313" key="2">
    <source>
        <dbReference type="EMBL" id="KAF2129187.1"/>
    </source>
</evidence>
<evidence type="ECO:0000313" key="3">
    <source>
        <dbReference type="Proteomes" id="UP000799771"/>
    </source>
</evidence>
<dbReference type="InterPro" id="IPR008271">
    <property type="entry name" value="Ser/Thr_kinase_AS"/>
</dbReference>
<dbReference type="EMBL" id="ML977507">
    <property type="protein sequence ID" value="KAF2129187.1"/>
    <property type="molecule type" value="Genomic_DNA"/>
</dbReference>
<keyword evidence="2" id="KW-0808">Transferase</keyword>
<dbReference type="GO" id="GO:0005737">
    <property type="term" value="C:cytoplasm"/>
    <property type="evidence" value="ECO:0007669"/>
    <property type="project" value="TreeGrafter"/>
</dbReference>
<keyword evidence="2" id="KW-0418">Kinase</keyword>
<dbReference type="GO" id="GO:0004674">
    <property type="term" value="F:protein serine/threonine kinase activity"/>
    <property type="evidence" value="ECO:0007669"/>
    <property type="project" value="TreeGrafter"/>
</dbReference>
<dbReference type="Gene3D" id="1.10.510.10">
    <property type="entry name" value="Transferase(Phosphotransferase) domain 1"/>
    <property type="match status" value="1"/>
</dbReference>
<sequence>MFRRSIARMAAIPKDMIGTTGTTYQYKQLLQEREHFGRVWLATSGHDRFILKDIPELIFDHFNEEVRPNIRDSPFIRLPVDTIRDKRVFVFRYLKKDLLSLVNKQIPMHVTKKILKDSLRGLVELHRQDIVHLDIKADNIMVDYHHDGKKMVLEKVQLTDLDNAAYLPNGRYIKGMIAGNENWRSPEAFFKSKISRPADMFSFGIVCIYAVLGRVIFGPDADLKKHEDLGALPDMIRLQRQVSYFGDQEGVDGLKAHLGDDEISLTVLSMLWEDRHEPYIPYKPFAEWLEVEDTVFKDLILRLMNLDPAKRITAKQALEHPWFKDI</sequence>
<feature type="non-terminal residue" evidence="2">
    <location>
        <position position="326"/>
    </location>
</feature>
<dbReference type="GO" id="GO:0005524">
    <property type="term" value="F:ATP binding"/>
    <property type="evidence" value="ECO:0007669"/>
    <property type="project" value="InterPro"/>
</dbReference>
<dbReference type="GO" id="GO:0044773">
    <property type="term" value="P:mitotic DNA damage checkpoint signaling"/>
    <property type="evidence" value="ECO:0007669"/>
    <property type="project" value="TreeGrafter"/>
</dbReference>
<dbReference type="OrthoDB" id="4062651at2759"/>
<dbReference type="InterPro" id="IPR000719">
    <property type="entry name" value="Prot_kinase_dom"/>
</dbReference>
<gene>
    <name evidence="2" type="ORF">P153DRAFT_317861</name>
</gene>